<accession>A0ABP1FBY3</accession>
<keyword evidence="2" id="KW-1185">Reference proteome</keyword>
<reference evidence="1 2" key="1">
    <citation type="submission" date="2024-05" db="EMBL/GenBank/DDBJ databases">
        <authorList>
            <person name="Duchaud E."/>
        </authorList>
    </citation>
    <scope>NUCLEOTIDE SEQUENCE [LARGE SCALE GENOMIC DNA]</scope>
    <source>
        <strain evidence="1">Ena-SAMPLE-TAB-13-05-2024-13:56:06:370-140305</strain>
    </source>
</reference>
<protein>
    <recommendedName>
        <fullName evidence="3">Outer membrane protein beta-barrel domain-containing protein</fullName>
    </recommendedName>
</protein>
<proteinExistence type="predicted"/>
<sequence length="195" mass="21625">MKSNFLLAAVCCFLTASVISQNLNESWQFGVGFGITKFNEGDAAYIGDQYQFQVPVINLTMPIGERLALDGAMSFNTIDDVGFISNSAKYFSIDGSLRYNFDAILERFGPYIFIGGSVVDSERKMTPTFNAGVGGIFWISDRFGINPQLYYKHSLESFESMRSHIQGTLKLIVKLDWNNLFEGGNHAAKSSGVCF</sequence>
<gene>
    <name evidence="1" type="ORF">T190115A13A_50106</name>
</gene>
<dbReference type="EMBL" id="CAXJRC010000042">
    <property type="protein sequence ID" value="CAL2107864.1"/>
    <property type="molecule type" value="Genomic_DNA"/>
</dbReference>
<dbReference type="Gene3D" id="2.40.160.20">
    <property type="match status" value="1"/>
</dbReference>
<organism evidence="1 2">
    <name type="scientific">Tenacibaculum vairaonense</name>
    <dbReference type="NCBI Taxonomy" id="3137860"/>
    <lineage>
        <taxon>Bacteria</taxon>
        <taxon>Pseudomonadati</taxon>
        <taxon>Bacteroidota</taxon>
        <taxon>Flavobacteriia</taxon>
        <taxon>Flavobacteriales</taxon>
        <taxon>Flavobacteriaceae</taxon>
        <taxon>Tenacibaculum</taxon>
    </lineage>
</organism>
<evidence type="ECO:0000313" key="2">
    <source>
        <dbReference type="Proteomes" id="UP001497602"/>
    </source>
</evidence>
<evidence type="ECO:0008006" key="3">
    <source>
        <dbReference type="Google" id="ProtNLM"/>
    </source>
</evidence>
<dbReference type="Proteomes" id="UP001497602">
    <property type="component" value="Unassembled WGS sequence"/>
</dbReference>
<comment type="caution">
    <text evidence="1">The sequence shown here is derived from an EMBL/GenBank/DDBJ whole genome shotgun (WGS) entry which is preliminary data.</text>
</comment>
<name>A0ABP1FBY3_9FLAO</name>
<evidence type="ECO:0000313" key="1">
    <source>
        <dbReference type="EMBL" id="CAL2107864.1"/>
    </source>
</evidence>
<dbReference type="RefSeq" id="WP_348703158.1">
    <property type="nucleotide sequence ID" value="NZ_CAXIYA010000011.1"/>
</dbReference>